<evidence type="ECO:0000313" key="11">
    <source>
        <dbReference type="Proteomes" id="UP001177003"/>
    </source>
</evidence>
<dbReference type="AlphaFoldDB" id="A0AA35Z7X7"/>
<keyword evidence="2" id="KW-0479">Metal-binding</keyword>
<feature type="compositionally biased region" description="Polar residues" evidence="7">
    <location>
        <begin position="978"/>
        <end position="987"/>
    </location>
</feature>
<dbReference type="PROSITE" id="PS50016">
    <property type="entry name" value="ZF_PHD_2"/>
    <property type="match status" value="1"/>
</dbReference>
<evidence type="ECO:0000256" key="3">
    <source>
        <dbReference type="ARBA" id="ARBA00022771"/>
    </source>
</evidence>
<dbReference type="SMART" id="SM00249">
    <property type="entry name" value="PHD"/>
    <property type="match status" value="2"/>
</dbReference>
<feature type="region of interest" description="Disordered" evidence="7">
    <location>
        <begin position="1053"/>
        <end position="1117"/>
    </location>
</feature>
<gene>
    <name evidence="10" type="ORF">LSALG_LOCUS26650</name>
</gene>
<dbReference type="InterPro" id="IPR054292">
    <property type="entry name" value="DUF7028"/>
</dbReference>
<evidence type="ECO:0000256" key="4">
    <source>
        <dbReference type="ARBA" id="ARBA00022833"/>
    </source>
</evidence>
<dbReference type="Proteomes" id="UP001177003">
    <property type="component" value="Chromosome 5"/>
</dbReference>
<feature type="domain" description="N-acetyltransferase" evidence="9">
    <location>
        <begin position="770"/>
        <end position="925"/>
    </location>
</feature>
<dbReference type="InterPro" id="IPR001965">
    <property type="entry name" value="Znf_PHD"/>
</dbReference>
<sequence length="1167" mass="130661">MKEVGRSVHSIDVVKKKSSSGCLIIKKKVADGVGGVQGFSDSSSRKLYYSAKEKKRPRPIRSDSESSDEFTEPYRQKLDNFHNGSSFSNRGFMGNRESEIEKRVNNGINMHEFDEYNGFHERMNRKDANDHRHGLKLHWQSGDLKNSASGSSRIIDDKRREFLHDKRNAILGGKSSRPIHGIKSGYKMEDDKSHLPLNYREVSDEPIRLQGKNGVLKVMVKKHKQMSVPHQSYNHHPEVEEWKESRPVVYKKKQQNMSHKSHDHWEGPNRKKAAMEPSSLHSASRHPEKPVSFKNQVKGEVDLDLEKPVLDDSDTSLPIKPSAEKMVKIEKRITPQTKKDTPVKGKESKVKRGSGTEKQLLREKIRSMLLGAGWTIDYRPRRNRDYLDAVYINPTGTAYWSIIKAYEALQKEEQKDHSQVGGEFTPLPVETLSKLTRQTRKKIEREMKKKKRDEGNNNGDADDSNDNYYMETVKQERPAAKRSVGLGHEYDSQITQGQKSRKLGRCVLLVRSEGKGSENDRFVSYSGKRTLLSWLIDSGTVEMSEKVEYMNRRRTRVMQEGWITKDGIHCGCCSKILSVLKFELHAGSKLKQPYLNIFGQSGKSLMQCQIEAWNKQGELERKGFYAVDVDGDDPNDDTCGLCGDGGDLICCDGCPSTFHQSCLGIKMLPQGDWHCPNCSCKYCETEAGVRTESQLLACCLCEKKYHESCSLEMNEKPVDPTDPNLSFCGQKCLEVYSHLQKLLGVKHEVGSGFSWSLIRRSDLPPDASSMELSQRVECNSKLAVALSVIDECFVPVLDRRSGINLIHNVVYNCGSNFNRLNYSGFFTAILERGDEMICAASIRIHGTQLAEMPFIGTRHMYRRQGMCRRLLSAIESVLSSLHIEKLIIPAIAEHMHTWTDVFGFKPLEETHRQEMRSINMLVFPGTDMLQKPLIPEKGSSLHKIRMELELESNIPKPDKSESSSPDVKESRQRIAPSDSGSQDASDATLSISSVKVDIPFPVLKRKPNVISDSDVQLDGDDTVMQNGEESTENFAISVAIPVRKGVRGGNETTNGIADADSKGVGFAPQNGNVMPSTKTGGANSVPGNPRELMGKESVSVSTDSDSSKELTDVQDDGITDAIPMDAISLNVSLEHKPQLSGMESLPSVPNSAANIAELIQFSTGKEK</sequence>
<dbReference type="GO" id="GO:0016747">
    <property type="term" value="F:acyltransferase activity, transferring groups other than amino-acyl groups"/>
    <property type="evidence" value="ECO:0007669"/>
    <property type="project" value="InterPro"/>
</dbReference>
<dbReference type="PROSITE" id="PS51186">
    <property type="entry name" value="GNAT"/>
    <property type="match status" value="1"/>
</dbReference>
<dbReference type="Pfam" id="PF22970">
    <property type="entry name" value="DUF7028"/>
    <property type="match status" value="1"/>
</dbReference>
<dbReference type="InterPro" id="IPR013083">
    <property type="entry name" value="Znf_RING/FYVE/PHD"/>
</dbReference>
<evidence type="ECO:0000259" key="8">
    <source>
        <dbReference type="PROSITE" id="PS50016"/>
    </source>
</evidence>
<dbReference type="GO" id="GO:0005634">
    <property type="term" value="C:nucleus"/>
    <property type="evidence" value="ECO:0007669"/>
    <property type="project" value="UniProtKB-SubCell"/>
</dbReference>
<feature type="domain" description="PHD-type" evidence="8">
    <location>
        <begin position="636"/>
        <end position="681"/>
    </location>
</feature>
<dbReference type="EMBL" id="OX465081">
    <property type="protein sequence ID" value="CAI9287283.1"/>
    <property type="molecule type" value="Genomic_DNA"/>
</dbReference>
<comment type="subcellular location">
    <subcellularLocation>
        <location evidence="1">Nucleus</location>
    </subcellularLocation>
</comment>
<keyword evidence="11" id="KW-1185">Reference proteome</keyword>
<dbReference type="Pfam" id="PF23209">
    <property type="entry name" value="IDM1_C"/>
    <property type="match status" value="1"/>
</dbReference>
<dbReference type="Gene3D" id="3.30.40.10">
    <property type="entry name" value="Zinc/RING finger domain, C3HC4 (zinc finger)"/>
    <property type="match status" value="1"/>
</dbReference>
<feature type="compositionally biased region" description="Basic and acidic residues" evidence="7">
    <location>
        <begin position="441"/>
        <end position="455"/>
    </location>
</feature>
<dbReference type="GO" id="GO:0008270">
    <property type="term" value="F:zinc ion binding"/>
    <property type="evidence" value="ECO:0007669"/>
    <property type="project" value="UniProtKB-KW"/>
</dbReference>
<keyword evidence="3 6" id="KW-0863">Zinc-finger</keyword>
<name>A0AA35Z7X7_LACSI</name>
<feature type="region of interest" description="Disordered" evidence="7">
    <location>
        <begin position="337"/>
        <end position="356"/>
    </location>
</feature>
<feature type="compositionally biased region" description="Polar residues" evidence="7">
    <location>
        <begin position="1069"/>
        <end position="1086"/>
    </location>
</feature>
<keyword evidence="5" id="KW-0539">Nucleus</keyword>
<feature type="region of interest" description="Disordered" evidence="7">
    <location>
        <begin position="950"/>
        <end position="987"/>
    </location>
</feature>
<keyword evidence="4" id="KW-0862">Zinc</keyword>
<dbReference type="InterPro" id="IPR000182">
    <property type="entry name" value="GNAT_dom"/>
</dbReference>
<dbReference type="PANTHER" id="PTHR46309">
    <property type="entry name" value="PHD FINGER PROTEIN 12"/>
    <property type="match status" value="1"/>
</dbReference>
<feature type="compositionally biased region" description="Basic and acidic residues" evidence="7">
    <location>
        <begin position="337"/>
        <end position="350"/>
    </location>
</feature>
<evidence type="ECO:0000256" key="5">
    <source>
        <dbReference type="ARBA" id="ARBA00023242"/>
    </source>
</evidence>
<dbReference type="InterPro" id="IPR032308">
    <property type="entry name" value="TDBD"/>
</dbReference>
<evidence type="ECO:0000256" key="1">
    <source>
        <dbReference type="ARBA" id="ARBA00004123"/>
    </source>
</evidence>
<dbReference type="InterPro" id="IPR011011">
    <property type="entry name" value="Znf_FYVE_PHD"/>
</dbReference>
<evidence type="ECO:0008006" key="12">
    <source>
        <dbReference type="Google" id="ProtNLM"/>
    </source>
</evidence>
<proteinExistence type="predicted"/>
<dbReference type="Pfam" id="PF16135">
    <property type="entry name" value="TDBD"/>
    <property type="match status" value="1"/>
</dbReference>
<dbReference type="CDD" id="cd15532">
    <property type="entry name" value="PHD2_CHD_II"/>
    <property type="match status" value="1"/>
</dbReference>
<evidence type="ECO:0000256" key="6">
    <source>
        <dbReference type="PROSITE-ProRule" id="PRU00146"/>
    </source>
</evidence>
<dbReference type="Pfam" id="PF00628">
    <property type="entry name" value="PHD"/>
    <property type="match status" value="1"/>
</dbReference>
<evidence type="ECO:0000259" key="9">
    <source>
        <dbReference type="PROSITE" id="PS51186"/>
    </source>
</evidence>
<evidence type="ECO:0000256" key="2">
    <source>
        <dbReference type="ARBA" id="ARBA00022723"/>
    </source>
</evidence>
<dbReference type="InterPro" id="IPR056511">
    <property type="entry name" value="IDM1_C"/>
</dbReference>
<organism evidence="10 11">
    <name type="scientific">Lactuca saligna</name>
    <name type="common">Willowleaf lettuce</name>
    <dbReference type="NCBI Taxonomy" id="75948"/>
    <lineage>
        <taxon>Eukaryota</taxon>
        <taxon>Viridiplantae</taxon>
        <taxon>Streptophyta</taxon>
        <taxon>Embryophyta</taxon>
        <taxon>Tracheophyta</taxon>
        <taxon>Spermatophyta</taxon>
        <taxon>Magnoliopsida</taxon>
        <taxon>eudicotyledons</taxon>
        <taxon>Gunneridae</taxon>
        <taxon>Pentapetalae</taxon>
        <taxon>asterids</taxon>
        <taxon>campanulids</taxon>
        <taxon>Asterales</taxon>
        <taxon>Asteraceae</taxon>
        <taxon>Cichorioideae</taxon>
        <taxon>Cichorieae</taxon>
        <taxon>Lactucinae</taxon>
        <taxon>Lactuca</taxon>
    </lineage>
</organism>
<evidence type="ECO:0000313" key="10">
    <source>
        <dbReference type="EMBL" id="CAI9287283.1"/>
    </source>
</evidence>
<feature type="compositionally biased region" description="Basic residues" evidence="7">
    <location>
        <begin position="253"/>
        <end position="262"/>
    </location>
</feature>
<dbReference type="PANTHER" id="PTHR46309:SF1">
    <property type="entry name" value="PHD FINGER PROTEIN 12"/>
    <property type="match status" value="1"/>
</dbReference>
<dbReference type="SUPFAM" id="SSF55729">
    <property type="entry name" value="Acyl-CoA N-acyltransferases (Nat)"/>
    <property type="match status" value="1"/>
</dbReference>
<dbReference type="InterPro" id="IPR042163">
    <property type="entry name" value="PHF12"/>
</dbReference>
<dbReference type="SUPFAM" id="SSF57903">
    <property type="entry name" value="FYVE/PHD zinc finger"/>
    <property type="match status" value="1"/>
</dbReference>
<accession>A0AA35Z7X7</accession>
<feature type="compositionally biased region" description="Basic and acidic residues" evidence="7">
    <location>
        <begin position="956"/>
        <end position="972"/>
    </location>
</feature>
<protein>
    <recommendedName>
        <fullName evidence="12">PHD-type domain-containing protein</fullName>
    </recommendedName>
</protein>
<dbReference type="InterPro" id="IPR019787">
    <property type="entry name" value="Znf_PHD-finger"/>
</dbReference>
<dbReference type="GO" id="GO:0006357">
    <property type="term" value="P:regulation of transcription by RNA polymerase II"/>
    <property type="evidence" value="ECO:0007669"/>
    <property type="project" value="TreeGrafter"/>
</dbReference>
<feature type="region of interest" description="Disordered" evidence="7">
    <location>
        <begin position="33"/>
        <end position="92"/>
    </location>
</feature>
<dbReference type="InterPro" id="IPR016181">
    <property type="entry name" value="Acyl_CoA_acyltransferase"/>
</dbReference>
<evidence type="ECO:0000256" key="7">
    <source>
        <dbReference type="SAM" id="MobiDB-lite"/>
    </source>
</evidence>
<dbReference type="GO" id="GO:0003714">
    <property type="term" value="F:transcription corepressor activity"/>
    <property type="evidence" value="ECO:0007669"/>
    <property type="project" value="InterPro"/>
</dbReference>
<feature type="region of interest" description="Disordered" evidence="7">
    <location>
        <begin position="437"/>
        <end position="468"/>
    </location>
</feature>
<reference evidence="10" key="1">
    <citation type="submission" date="2023-04" db="EMBL/GenBank/DDBJ databases">
        <authorList>
            <person name="Vijverberg K."/>
            <person name="Xiong W."/>
            <person name="Schranz E."/>
        </authorList>
    </citation>
    <scope>NUCLEOTIDE SEQUENCE</scope>
</reference>
<feature type="region of interest" description="Disordered" evidence="7">
    <location>
        <begin position="253"/>
        <end position="290"/>
    </location>
</feature>